<protein>
    <submittedName>
        <fullName evidence="10">FOG: Transposon-encoded proteins with TYA, reverse transcriptase, integrase domains in various combinations</fullName>
    </submittedName>
</protein>
<dbReference type="GO" id="GO:0006310">
    <property type="term" value="P:DNA recombination"/>
    <property type="evidence" value="ECO:0007669"/>
    <property type="project" value="UniProtKB-KW"/>
</dbReference>
<dbReference type="PANTHER" id="PTHR42648:SF11">
    <property type="entry name" value="TRANSPOSON TY4-P GAG-POL POLYPROTEIN"/>
    <property type="match status" value="1"/>
</dbReference>
<accession>A0A0P1ADH6</accession>
<dbReference type="OrthoDB" id="116155at2759"/>
<keyword evidence="8" id="KW-0239">DNA-directed DNA polymerase</keyword>
<keyword evidence="8" id="KW-0808">Transferase</keyword>
<dbReference type="GO" id="GO:0004519">
    <property type="term" value="F:endonuclease activity"/>
    <property type="evidence" value="ECO:0007669"/>
    <property type="project" value="UniProtKB-KW"/>
</dbReference>
<dbReference type="InterPro" id="IPR036397">
    <property type="entry name" value="RNaseH_sf"/>
</dbReference>
<dbReference type="STRING" id="4781.A0A0P1ADH6"/>
<proteinExistence type="predicted"/>
<evidence type="ECO:0000256" key="4">
    <source>
        <dbReference type="ARBA" id="ARBA00022801"/>
    </source>
</evidence>
<sequence length="116" mass="12992">MKRVVDASDGIPGGLQRDQDLCGGCMLGKNNVTPFPKQTNRGMTKTTRVLQLAHTDLMGPMKVTSTGGAKYVLVFTDDYSRYTCAYFMKRKTEVANRFREYKAKMEGQQGVQNRSV</sequence>
<dbReference type="GO" id="GO:0003676">
    <property type="term" value="F:nucleic acid binding"/>
    <property type="evidence" value="ECO:0007669"/>
    <property type="project" value="InterPro"/>
</dbReference>
<keyword evidence="2" id="KW-0479">Metal-binding</keyword>
<evidence type="ECO:0000256" key="8">
    <source>
        <dbReference type="ARBA" id="ARBA00022932"/>
    </source>
</evidence>
<dbReference type="GO" id="GO:0016787">
    <property type="term" value="F:hydrolase activity"/>
    <property type="evidence" value="ECO:0007669"/>
    <property type="project" value="UniProtKB-KW"/>
</dbReference>
<dbReference type="SUPFAM" id="SSF53098">
    <property type="entry name" value="Ribonuclease H-like"/>
    <property type="match status" value="1"/>
</dbReference>
<dbReference type="InterPro" id="IPR012337">
    <property type="entry name" value="RNaseH-like_sf"/>
</dbReference>
<evidence type="ECO:0000256" key="9">
    <source>
        <dbReference type="ARBA" id="ARBA00023172"/>
    </source>
</evidence>
<dbReference type="RefSeq" id="XP_024574879.1">
    <property type="nucleotide sequence ID" value="XM_024723954.1"/>
</dbReference>
<evidence type="ECO:0000256" key="5">
    <source>
        <dbReference type="ARBA" id="ARBA00022842"/>
    </source>
</evidence>
<dbReference type="Gene3D" id="3.30.420.10">
    <property type="entry name" value="Ribonuclease H-like superfamily/Ribonuclease H"/>
    <property type="match status" value="1"/>
</dbReference>
<keyword evidence="6" id="KW-0229">DNA integration</keyword>
<evidence type="ECO:0000256" key="7">
    <source>
        <dbReference type="ARBA" id="ARBA00022918"/>
    </source>
</evidence>
<keyword evidence="4" id="KW-0378">Hydrolase</keyword>
<dbReference type="InterPro" id="IPR039537">
    <property type="entry name" value="Retrotran_Ty1/copia-like"/>
</dbReference>
<reference evidence="11" key="1">
    <citation type="submission" date="2014-09" db="EMBL/GenBank/DDBJ databases">
        <authorList>
            <person name="Sharma Rahul"/>
            <person name="Thines Marco"/>
        </authorList>
    </citation>
    <scope>NUCLEOTIDE SEQUENCE [LARGE SCALE GENOMIC DNA]</scope>
</reference>
<name>A0A0P1ADH6_PLAHL</name>
<keyword evidence="5" id="KW-0460">Magnesium</keyword>
<dbReference type="GO" id="GO:0003887">
    <property type="term" value="F:DNA-directed DNA polymerase activity"/>
    <property type="evidence" value="ECO:0007669"/>
    <property type="project" value="UniProtKB-KW"/>
</dbReference>
<evidence type="ECO:0000256" key="1">
    <source>
        <dbReference type="ARBA" id="ARBA00022722"/>
    </source>
</evidence>
<dbReference type="GeneID" id="36403634"/>
<keyword evidence="9" id="KW-0233">DNA recombination</keyword>
<evidence type="ECO:0000256" key="2">
    <source>
        <dbReference type="ARBA" id="ARBA00022723"/>
    </source>
</evidence>
<dbReference type="EMBL" id="CCYD01000322">
    <property type="protein sequence ID" value="CEG38510.1"/>
    <property type="molecule type" value="Genomic_DNA"/>
</dbReference>
<keyword evidence="7 10" id="KW-0695">RNA-directed DNA polymerase</keyword>
<dbReference type="PANTHER" id="PTHR42648">
    <property type="entry name" value="TRANSPOSASE, PUTATIVE-RELATED"/>
    <property type="match status" value="1"/>
</dbReference>
<evidence type="ECO:0000256" key="6">
    <source>
        <dbReference type="ARBA" id="ARBA00022908"/>
    </source>
</evidence>
<evidence type="ECO:0000256" key="3">
    <source>
        <dbReference type="ARBA" id="ARBA00022759"/>
    </source>
</evidence>
<evidence type="ECO:0000313" key="10">
    <source>
        <dbReference type="EMBL" id="CEG38510.1"/>
    </source>
</evidence>
<keyword evidence="8" id="KW-0548">Nucleotidyltransferase</keyword>
<dbReference type="Proteomes" id="UP000054928">
    <property type="component" value="Unassembled WGS sequence"/>
</dbReference>
<organism evidence="10 11">
    <name type="scientific">Plasmopara halstedii</name>
    <name type="common">Downy mildew of sunflower</name>
    <dbReference type="NCBI Taxonomy" id="4781"/>
    <lineage>
        <taxon>Eukaryota</taxon>
        <taxon>Sar</taxon>
        <taxon>Stramenopiles</taxon>
        <taxon>Oomycota</taxon>
        <taxon>Peronosporomycetes</taxon>
        <taxon>Peronosporales</taxon>
        <taxon>Peronosporaceae</taxon>
        <taxon>Plasmopara</taxon>
    </lineage>
</organism>
<dbReference type="GO" id="GO:0046872">
    <property type="term" value="F:metal ion binding"/>
    <property type="evidence" value="ECO:0007669"/>
    <property type="project" value="UniProtKB-KW"/>
</dbReference>
<dbReference type="GO" id="GO:0015074">
    <property type="term" value="P:DNA integration"/>
    <property type="evidence" value="ECO:0007669"/>
    <property type="project" value="UniProtKB-KW"/>
</dbReference>
<keyword evidence="3" id="KW-0255">Endonuclease</keyword>
<evidence type="ECO:0000313" key="11">
    <source>
        <dbReference type="Proteomes" id="UP000054928"/>
    </source>
</evidence>
<keyword evidence="1" id="KW-0540">Nuclease</keyword>
<dbReference type="GO" id="GO:0003964">
    <property type="term" value="F:RNA-directed DNA polymerase activity"/>
    <property type="evidence" value="ECO:0007669"/>
    <property type="project" value="UniProtKB-KW"/>
</dbReference>
<keyword evidence="11" id="KW-1185">Reference proteome</keyword>
<dbReference type="AlphaFoldDB" id="A0A0P1ADH6"/>